<evidence type="ECO:0000256" key="4">
    <source>
        <dbReference type="ARBA" id="ARBA00022692"/>
    </source>
</evidence>
<evidence type="ECO:0000256" key="8">
    <source>
        <dbReference type="SAM" id="Phobius"/>
    </source>
</evidence>
<feature type="region of interest" description="Disordered" evidence="7">
    <location>
        <begin position="364"/>
        <end position="406"/>
    </location>
</feature>
<reference evidence="9 10" key="3">
    <citation type="journal article" date="2015" name="Genome Announc.">
        <title>Draft Genome Sequence of the Archiascomycetous Yeast Saitoella complicata.</title>
        <authorList>
            <person name="Yamauchi K."/>
            <person name="Kondo S."/>
            <person name="Hamamoto M."/>
            <person name="Takahashi Y."/>
            <person name="Ogura Y."/>
            <person name="Hayashi T."/>
            <person name="Nishida H."/>
        </authorList>
    </citation>
    <scope>NUCLEOTIDE SEQUENCE [LARGE SCALE GENOMIC DNA]</scope>
    <source>
        <strain evidence="9 10">NRRL Y-17804</strain>
    </source>
</reference>
<dbReference type="NCBIfam" id="TIGR00728">
    <property type="entry name" value="OPT_sfam"/>
    <property type="match status" value="1"/>
</dbReference>
<evidence type="ECO:0008006" key="11">
    <source>
        <dbReference type="Google" id="ProtNLM"/>
    </source>
</evidence>
<feature type="transmembrane region" description="Helical" evidence="8">
    <location>
        <begin position="214"/>
        <end position="235"/>
    </location>
</feature>
<reference evidence="9 10" key="2">
    <citation type="journal article" date="2014" name="J. Gen. Appl. Microbiol.">
        <title>The early diverging ascomycetous budding yeast Saitoella complicata has three histone deacetylases belonging to the Clr6, Hos2, and Rpd3 lineages.</title>
        <authorList>
            <person name="Nishida H."/>
            <person name="Matsumoto T."/>
            <person name="Kondo S."/>
            <person name="Hamamoto M."/>
            <person name="Yoshikawa H."/>
        </authorList>
    </citation>
    <scope>NUCLEOTIDE SEQUENCE [LARGE SCALE GENOMIC DNA]</scope>
    <source>
        <strain evidence="9 10">NRRL Y-17804</strain>
    </source>
</reference>
<feature type="region of interest" description="Disordered" evidence="7">
    <location>
        <begin position="1"/>
        <end position="34"/>
    </location>
</feature>
<keyword evidence="10" id="KW-1185">Reference proteome</keyword>
<evidence type="ECO:0000256" key="2">
    <source>
        <dbReference type="ARBA" id="ARBA00008807"/>
    </source>
</evidence>
<feature type="transmembrane region" description="Helical" evidence="8">
    <location>
        <begin position="278"/>
        <end position="295"/>
    </location>
</feature>
<dbReference type="GO" id="GO:0035673">
    <property type="term" value="F:oligopeptide transmembrane transporter activity"/>
    <property type="evidence" value="ECO:0007669"/>
    <property type="project" value="InterPro"/>
</dbReference>
<evidence type="ECO:0000256" key="1">
    <source>
        <dbReference type="ARBA" id="ARBA00004141"/>
    </source>
</evidence>
<evidence type="ECO:0000313" key="9">
    <source>
        <dbReference type="EMBL" id="GAO49713.1"/>
    </source>
</evidence>
<evidence type="ECO:0000256" key="3">
    <source>
        <dbReference type="ARBA" id="ARBA00022448"/>
    </source>
</evidence>
<name>A0A0E9NIS4_SAICN</name>
<feature type="transmembrane region" description="Helical" evidence="8">
    <location>
        <begin position="439"/>
        <end position="460"/>
    </location>
</feature>
<feature type="transmembrane region" description="Helical" evidence="8">
    <location>
        <begin position="72"/>
        <end position="90"/>
    </location>
</feature>
<dbReference type="OMA" id="TPTAYVW"/>
<organism evidence="9 10">
    <name type="scientific">Saitoella complicata (strain BCRC 22490 / CBS 7301 / JCM 7358 / NBRC 10748 / NRRL Y-17804)</name>
    <dbReference type="NCBI Taxonomy" id="698492"/>
    <lineage>
        <taxon>Eukaryota</taxon>
        <taxon>Fungi</taxon>
        <taxon>Dikarya</taxon>
        <taxon>Ascomycota</taxon>
        <taxon>Taphrinomycotina</taxon>
        <taxon>Taphrinomycotina incertae sedis</taxon>
        <taxon>Saitoella</taxon>
    </lineage>
</organism>
<feature type="transmembrane region" description="Helical" evidence="8">
    <location>
        <begin position="315"/>
        <end position="337"/>
    </location>
</feature>
<dbReference type="AlphaFoldDB" id="A0A0E9NIS4"/>
<dbReference type="Proteomes" id="UP000033140">
    <property type="component" value="Unassembled WGS sequence"/>
</dbReference>
<dbReference type="EMBL" id="BACD03000025">
    <property type="protein sequence ID" value="GAO49713.1"/>
    <property type="molecule type" value="Genomic_DNA"/>
</dbReference>
<dbReference type="PANTHER" id="PTHR31645">
    <property type="entry name" value="OLIGOPEPTIDE TRANSPORTER YGL114W-RELATED"/>
    <property type="match status" value="1"/>
</dbReference>
<evidence type="ECO:0000313" key="10">
    <source>
        <dbReference type="Proteomes" id="UP000033140"/>
    </source>
</evidence>
<gene>
    <name evidence="9" type="ORF">G7K_3857-t1</name>
</gene>
<feature type="transmembrane region" description="Helical" evidence="8">
    <location>
        <begin position="47"/>
        <end position="66"/>
    </location>
</feature>
<dbReference type="PANTHER" id="PTHR31645:SF0">
    <property type="entry name" value="OLIGOPEPTIDE TRANSPORTER YGL114W-RELATED"/>
    <property type="match status" value="1"/>
</dbReference>
<dbReference type="STRING" id="698492.A0A0E9NIS4"/>
<feature type="compositionally biased region" description="Polar residues" evidence="7">
    <location>
        <begin position="364"/>
        <end position="376"/>
    </location>
</feature>
<comment type="caution">
    <text evidence="9">The sequence shown here is derived from an EMBL/GenBank/DDBJ whole genome shotgun (WGS) entry which is preliminary data.</text>
</comment>
<evidence type="ECO:0000256" key="6">
    <source>
        <dbReference type="ARBA" id="ARBA00023136"/>
    </source>
</evidence>
<dbReference type="InterPro" id="IPR045035">
    <property type="entry name" value="YSL-like"/>
</dbReference>
<evidence type="ECO:0000256" key="7">
    <source>
        <dbReference type="SAM" id="MobiDB-lite"/>
    </source>
</evidence>
<dbReference type="Pfam" id="PF03169">
    <property type="entry name" value="OPT"/>
    <property type="match status" value="1"/>
</dbReference>
<protein>
    <recommendedName>
        <fullName evidence="11">OPT superfamily oligopeptide transporter</fullName>
    </recommendedName>
</protein>
<dbReference type="GO" id="GO:0000329">
    <property type="term" value="C:fungal-type vacuole membrane"/>
    <property type="evidence" value="ECO:0007669"/>
    <property type="project" value="TreeGrafter"/>
</dbReference>
<evidence type="ECO:0000256" key="5">
    <source>
        <dbReference type="ARBA" id="ARBA00022989"/>
    </source>
</evidence>
<reference evidence="9 10" key="1">
    <citation type="journal article" date="2011" name="J. Gen. Appl. Microbiol.">
        <title>Draft genome sequencing of the enigmatic yeast Saitoella complicata.</title>
        <authorList>
            <person name="Nishida H."/>
            <person name="Hamamoto M."/>
            <person name="Sugiyama J."/>
        </authorList>
    </citation>
    <scope>NUCLEOTIDE SEQUENCE [LARGE SCALE GENOMIC DNA]</scope>
    <source>
        <strain evidence="9 10">NRRL Y-17804</strain>
    </source>
</reference>
<accession>A0A0E9NIS4</accession>
<feature type="transmembrane region" description="Helical" evidence="8">
    <location>
        <begin position="414"/>
        <end position="433"/>
    </location>
</feature>
<feature type="transmembrane region" description="Helical" evidence="8">
    <location>
        <begin position="584"/>
        <end position="602"/>
    </location>
</feature>
<keyword evidence="6 8" id="KW-0472">Membrane</keyword>
<sequence>MSASVVRNRSPMPKPASTEDLRSELDNSAQSGLDNGAETQHLTLRSIVVGIAIGTLVTFSNCYFGLQTGWVSMMSLPSSLIAFATFKAFSSHLSTPFTPTENVLCQTISVAVGTMPLAAGLVGIIPAMEKLLTAEEGGPITFNVWQLMIWSAGVAFFGVFFAVPLRKQVIIKEKLPFPSGKATATMISVLHAQPSRSPNSPGFTEKSWGTKMKCLMYSFAASGIYTISTYFAPALRSLPVFDWITLYKFNLAEDWLWAFQPSLAYVGQGMIMGLPTTLSMLLGAIIGWGFLSPLSKSQGWAPGPVDDWVEGSKGWLLWVSLAIMLSDAMISLLVVIVRAFAAFTGRSDQGGRYSLLNEESASAPTVSRPRSNTAGSQVVDHDEDPSLFRSDLQGKDNEPDPDAPPEELVSTNTIVIGLFGSSVLCIVAIKLVFGDIVPVYAIVAAILLALLLSVLGVRALGETDLNPVSGIGKISQLLFAFIVPRSNVNAVIINLVAGGVAEAGAQQAGDLMQDLKTGHLLGASPKAQFQGQMIGSAFSVVLSAVIYKLYMHVYEIPGPIFRVPTAEVWIDCSRLVMGHGLPPMVRPACILFAVIFGSISLIKATVRKPWTIYLPSGLAAAVGMYNLPEFTLARVVGGVLSWWWLRRCRERQDQKAEVLSIIMAAGRSRMSSPLAGSRSLTGFRQRTMTRNMNSDLHFAYDIQCPIMLMLLANKTKETKT</sequence>
<feature type="transmembrane region" description="Helical" evidence="8">
    <location>
        <begin position="102"/>
        <end position="125"/>
    </location>
</feature>
<keyword evidence="3" id="KW-0813">Transport</keyword>
<keyword evidence="5 8" id="KW-1133">Transmembrane helix</keyword>
<feature type="transmembrane region" description="Helical" evidence="8">
    <location>
        <begin position="145"/>
        <end position="165"/>
    </location>
</feature>
<comment type="subcellular location">
    <subcellularLocation>
        <location evidence="1">Membrane</location>
        <topology evidence="1">Multi-pass membrane protein</topology>
    </subcellularLocation>
</comment>
<comment type="similarity">
    <text evidence="2">Belongs to the oligopeptide OPT transporter family.</text>
</comment>
<dbReference type="InterPro" id="IPR004813">
    <property type="entry name" value="OPT"/>
</dbReference>
<keyword evidence="4 8" id="KW-0812">Transmembrane</keyword>
<proteinExistence type="inferred from homology"/>